<dbReference type="Gene3D" id="2.60.40.10">
    <property type="entry name" value="Immunoglobulins"/>
    <property type="match status" value="1"/>
</dbReference>
<dbReference type="InterPro" id="IPR029055">
    <property type="entry name" value="Ntn_hydrolases_N"/>
</dbReference>
<dbReference type="Gene3D" id="1.25.40.10">
    <property type="entry name" value="Tetratricopeptide repeat domain"/>
    <property type="match status" value="1"/>
</dbReference>
<evidence type="ECO:0000259" key="2">
    <source>
        <dbReference type="Pfam" id="PF03417"/>
    </source>
</evidence>
<protein>
    <submittedName>
        <fullName evidence="4">Tetratricopeptide (TPR) repeat protein</fullName>
    </submittedName>
</protein>
<proteinExistence type="predicted"/>
<organism evidence="4 5">
    <name type="scientific">Spirosoma utsteinense</name>
    <dbReference type="NCBI Taxonomy" id="2585773"/>
    <lineage>
        <taxon>Bacteria</taxon>
        <taxon>Pseudomonadati</taxon>
        <taxon>Bacteroidota</taxon>
        <taxon>Cytophagia</taxon>
        <taxon>Cytophagales</taxon>
        <taxon>Cytophagaceae</taxon>
        <taxon>Spirosoma</taxon>
    </lineage>
</organism>
<feature type="repeat" description="TPR" evidence="1">
    <location>
        <begin position="338"/>
        <end position="371"/>
    </location>
</feature>
<dbReference type="SUPFAM" id="SSF56235">
    <property type="entry name" value="N-terminal nucleophile aminohydrolases (Ntn hydrolases)"/>
    <property type="match status" value="1"/>
</dbReference>
<dbReference type="InterPro" id="IPR005079">
    <property type="entry name" value="Peptidase_C45_hydrolase"/>
</dbReference>
<dbReference type="Pfam" id="PF16561">
    <property type="entry name" value="AMPK1_CBM"/>
    <property type="match status" value="1"/>
</dbReference>
<dbReference type="InterPro" id="IPR014756">
    <property type="entry name" value="Ig_E-set"/>
</dbReference>
<dbReference type="SUPFAM" id="SSF81296">
    <property type="entry name" value="E set domains"/>
    <property type="match status" value="1"/>
</dbReference>
<dbReference type="InterPro" id="IPR011990">
    <property type="entry name" value="TPR-like_helical_dom_sf"/>
</dbReference>
<feature type="domain" description="Peptidase C45 hydrolase" evidence="2">
    <location>
        <begin position="32"/>
        <end position="205"/>
    </location>
</feature>
<name>A0ABR6WG26_9BACT</name>
<accession>A0ABR6WG26</accession>
<evidence type="ECO:0000313" key="4">
    <source>
        <dbReference type="EMBL" id="MBC3795163.1"/>
    </source>
</evidence>
<dbReference type="RefSeq" id="WP_186742338.1">
    <property type="nucleotide sequence ID" value="NZ_VFIA01000086.1"/>
</dbReference>
<dbReference type="InterPro" id="IPR032640">
    <property type="entry name" value="AMPK1_CBM"/>
</dbReference>
<evidence type="ECO:0000256" key="1">
    <source>
        <dbReference type="PROSITE-ProRule" id="PRU00339"/>
    </source>
</evidence>
<feature type="domain" description="AMP-activated protein kinase glycogen-binding" evidence="3">
    <location>
        <begin position="395"/>
        <end position="454"/>
    </location>
</feature>
<reference evidence="4 5" key="1">
    <citation type="submission" date="2019-06" db="EMBL/GenBank/DDBJ databases">
        <title>Spirosoma utsteinense sp. nov. isolated from Antarctic ice-free soils.</title>
        <authorList>
            <person name="Tahon G."/>
        </authorList>
    </citation>
    <scope>NUCLEOTIDE SEQUENCE [LARGE SCALE GENOMIC DNA]</scope>
    <source>
        <strain evidence="4 5">LMG 31447</strain>
    </source>
</reference>
<dbReference type="Pfam" id="PF03417">
    <property type="entry name" value="AAT"/>
    <property type="match status" value="1"/>
</dbReference>
<dbReference type="PROSITE" id="PS50005">
    <property type="entry name" value="TPR"/>
    <property type="match status" value="1"/>
</dbReference>
<dbReference type="SUPFAM" id="SSF48452">
    <property type="entry name" value="TPR-like"/>
    <property type="match status" value="1"/>
</dbReference>
<dbReference type="InterPro" id="IPR019734">
    <property type="entry name" value="TPR_rpt"/>
</dbReference>
<comment type="caution">
    <text evidence="4">The sequence shown here is derived from an EMBL/GenBank/DDBJ whole genome shotgun (WGS) entry which is preliminary data.</text>
</comment>
<sequence>MIRLFGSLLLALWVGSYSGLRACTIFTASNGQTVLVGNNEDSSPTLKTYLWYHPARGGRHGFVSWGSEEKFPEGGMNEKGLFWDAAALMQAIPTVRDAKKPDFKGYFVAKALSECATVAQVIQLVQHYNLVWQERAQVLVADASGDYALIHANYIIRKSDRQKPYVAVTNFCLKHYHPGQSACYRYNAADSLLKQHPVSVSLFRMILAKAAQQAPDNATIYSQIADLKAGTFILYQRHHFDQGVTINLAAELKKGVHQVEIKRLFPQSVGEALEPVIAHGGIRRALAQYAQWHRESPGRYNFGEDELDGLGYRLLNTDHIADAIQIFALNQRSYPASDRILSSLASAYLVSGNKRTADSLYRQALQLSPANYVGNLFANQPQGLVSFRVNTLEYANKIKLVGSFNGWSTTANPFVRTPTGEWLCQLKLRPGVYHYTFLVGDDNWMTDPLNKLARKPDKYWQSVLIVQ</sequence>
<evidence type="ECO:0000313" key="5">
    <source>
        <dbReference type="Proteomes" id="UP000700732"/>
    </source>
</evidence>
<gene>
    <name evidence="4" type="ORF">FH603_5698</name>
</gene>
<dbReference type="InterPro" id="IPR013783">
    <property type="entry name" value="Ig-like_fold"/>
</dbReference>
<keyword evidence="1" id="KW-0802">TPR repeat</keyword>
<evidence type="ECO:0000259" key="3">
    <source>
        <dbReference type="Pfam" id="PF16561"/>
    </source>
</evidence>
<dbReference type="EMBL" id="VFIA01000086">
    <property type="protein sequence ID" value="MBC3795163.1"/>
    <property type="molecule type" value="Genomic_DNA"/>
</dbReference>
<keyword evidence="5" id="KW-1185">Reference proteome</keyword>
<dbReference type="Gene3D" id="3.60.60.10">
    <property type="entry name" value="Penicillin V Acylase, Chain A"/>
    <property type="match status" value="1"/>
</dbReference>
<dbReference type="Proteomes" id="UP000700732">
    <property type="component" value="Unassembled WGS sequence"/>
</dbReference>